<keyword evidence="4 5" id="KW-0472">Membrane</keyword>
<evidence type="ECO:0000256" key="2">
    <source>
        <dbReference type="ARBA" id="ARBA00022692"/>
    </source>
</evidence>
<dbReference type="AlphaFoldDB" id="A0A4Q1RKZ5"/>
<evidence type="ECO:0000313" key="7">
    <source>
        <dbReference type="Proteomes" id="UP000290106"/>
    </source>
</evidence>
<accession>A0A4Q1RKZ5</accession>
<feature type="transmembrane region" description="Helical" evidence="5">
    <location>
        <begin position="50"/>
        <end position="66"/>
    </location>
</feature>
<comment type="subcellular location">
    <subcellularLocation>
        <location evidence="1">Membrane</location>
        <topology evidence="1">Multi-pass membrane protein</topology>
    </subcellularLocation>
</comment>
<feature type="transmembrane region" description="Helical" evidence="5">
    <location>
        <begin position="6"/>
        <end position="29"/>
    </location>
</feature>
<dbReference type="EMBL" id="SDKC01000001">
    <property type="protein sequence ID" value="RXS76418.1"/>
    <property type="molecule type" value="Genomic_DNA"/>
</dbReference>
<dbReference type="InterPro" id="IPR006480">
    <property type="entry name" value="Phage_holin_4_1"/>
</dbReference>
<sequence>MKWFNEYYGAYLFGIYLLLNVLDWLTGWYKARVKKEANSKSGMKGIVKKVGYWVILLIAFLIPYMFQRLGKDLLGVDLGYLSALGWFTLANLLINEIRSILENLVACGYRVPEILKRGLEITEKVINETEK</sequence>
<evidence type="ECO:0000256" key="3">
    <source>
        <dbReference type="ARBA" id="ARBA00022989"/>
    </source>
</evidence>
<name>A0A4Q1RKZ5_9FIRM</name>
<evidence type="ECO:0000313" key="6">
    <source>
        <dbReference type="EMBL" id="RXS76418.1"/>
    </source>
</evidence>
<protein>
    <submittedName>
        <fullName evidence="6">Holin</fullName>
    </submittedName>
</protein>
<feature type="transmembrane region" description="Helical" evidence="5">
    <location>
        <begin position="78"/>
        <end position="94"/>
    </location>
</feature>
<keyword evidence="2 5" id="KW-0812">Transmembrane</keyword>
<dbReference type="Pfam" id="PF05105">
    <property type="entry name" value="Phage_holin_4_1"/>
    <property type="match status" value="1"/>
</dbReference>
<proteinExistence type="predicted"/>
<keyword evidence="7" id="KW-1185">Reference proteome</keyword>
<comment type="caution">
    <text evidence="6">The sequence shown here is derived from an EMBL/GenBank/DDBJ whole genome shotgun (WGS) entry which is preliminary data.</text>
</comment>
<evidence type="ECO:0000256" key="1">
    <source>
        <dbReference type="ARBA" id="ARBA00004141"/>
    </source>
</evidence>
<evidence type="ECO:0000256" key="5">
    <source>
        <dbReference type="SAM" id="Phobius"/>
    </source>
</evidence>
<dbReference type="RefSeq" id="WP_129259082.1">
    <property type="nucleotide sequence ID" value="NZ_SDKC01000001.1"/>
</dbReference>
<dbReference type="NCBIfam" id="TIGR01593">
    <property type="entry name" value="holin_tox_secr"/>
    <property type="match status" value="1"/>
</dbReference>
<evidence type="ECO:0000256" key="4">
    <source>
        <dbReference type="ARBA" id="ARBA00023136"/>
    </source>
</evidence>
<keyword evidence="3 5" id="KW-1133">Transmembrane helix</keyword>
<reference evidence="6 7" key="1">
    <citation type="submission" date="2019-01" db="EMBL/GenBank/DDBJ databases">
        <title>Blautia sp. nov. KGMB01111 isolated human feces.</title>
        <authorList>
            <person name="Park J.-E."/>
            <person name="Kim J.-S."/>
            <person name="Park S.-H."/>
        </authorList>
    </citation>
    <scope>NUCLEOTIDE SEQUENCE [LARGE SCALE GENOMIC DNA]</scope>
    <source>
        <strain evidence="6 7">KGMB01111</strain>
    </source>
</reference>
<dbReference type="GO" id="GO:0016020">
    <property type="term" value="C:membrane"/>
    <property type="evidence" value="ECO:0007669"/>
    <property type="project" value="UniProtKB-SubCell"/>
</dbReference>
<dbReference type="OrthoDB" id="2882723at2"/>
<dbReference type="Proteomes" id="UP000290106">
    <property type="component" value="Unassembled WGS sequence"/>
</dbReference>
<organism evidence="6 7">
    <name type="scientific">Blautia faecicola</name>
    <dbReference type="NCBI Taxonomy" id="2509240"/>
    <lineage>
        <taxon>Bacteria</taxon>
        <taxon>Bacillati</taxon>
        <taxon>Bacillota</taxon>
        <taxon>Clostridia</taxon>
        <taxon>Lachnospirales</taxon>
        <taxon>Lachnospiraceae</taxon>
        <taxon>Blautia</taxon>
    </lineage>
</organism>
<gene>
    <name evidence="6" type="ORF">ETP43_15225</name>
</gene>